<evidence type="ECO:0000256" key="1">
    <source>
        <dbReference type="ARBA" id="ARBA00022441"/>
    </source>
</evidence>
<dbReference type="OrthoDB" id="10251809at2759"/>
<accession>A0A9W6F7C8</accession>
<dbReference type="Pfam" id="PF01344">
    <property type="entry name" value="Kelch_1"/>
    <property type="match status" value="1"/>
</dbReference>
<feature type="region of interest" description="Disordered" evidence="3">
    <location>
        <begin position="80"/>
        <end position="120"/>
    </location>
</feature>
<dbReference type="PANTHER" id="PTHR46093">
    <property type="entry name" value="ACYL-COA-BINDING DOMAIN-CONTAINING PROTEIN 5"/>
    <property type="match status" value="1"/>
</dbReference>
<feature type="compositionally biased region" description="Basic and acidic residues" evidence="3">
    <location>
        <begin position="81"/>
        <end position="90"/>
    </location>
</feature>
<dbReference type="Gene3D" id="2.120.10.80">
    <property type="entry name" value="Kelch-type beta propeller"/>
    <property type="match status" value="2"/>
</dbReference>
<feature type="compositionally biased region" description="Pro residues" evidence="3">
    <location>
        <begin position="104"/>
        <end position="118"/>
    </location>
</feature>
<dbReference type="AlphaFoldDB" id="A0A9W6F7C8"/>
<keyword evidence="2" id="KW-0677">Repeat</keyword>
<evidence type="ECO:0000313" key="4">
    <source>
        <dbReference type="EMBL" id="GLC58515.1"/>
    </source>
</evidence>
<evidence type="ECO:0000313" key="5">
    <source>
        <dbReference type="Proteomes" id="UP001165080"/>
    </source>
</evidence>
<proteinExistence type="predicted"/>
<dbReference type="EMBL" id="BRXU01000023">
    <property type="protein sequence ID" value="GLC58515.1"/>
    <property type="molecule type" value="Genomic_DNA"/>
</dbReference>
<sequence>MAHRVVGRANFNQQGRGYAAAYPFKNAGRARSFPEMAALKVTFTAAAVAPDCRPSLPRSGACAVSLPSWHPHEVILLGGYTEDRGDRPRGDQPGVRAAGTPAVPKDPAPAPSPSPPRRAPTIEAWTFSSEDGGRWHRVDYAEGTPLPQPRLTCQAAVVGDELWLLGGWDPSAAAAAAAAGGGAASPQFLNDVWSLHLRTYTWRRVEVAGEELQPISRFALAPLPDGRLLLHTHRCDEHVLQIDPRVGAGAGGVGAEPADAGPAAAPPLPPRPVLSKVAVHGTDAGTRSPPSRGLHSLTLAAPPTGASTPGEALYVYGGAPQSGPMYGDLWVLDTGAMTWRQLTPEGPMPQARCSHVAGACAAGGDVASRYLLLAGGSYYVQPGQLKPLDDVILYDTQTNRWIEPEVEGPRPSPRNAAILAPLRRNGHGGGGGGGDRFVLHGGWRPFVETYDDTYIVTVTSAAAAAEGGGRQ</sequence>
<evidence type="ECO:0000256" key="2">
    <source>
        <dbReference type="ARBA" id="ARBA00022737"/>
    </source>
</evidence>
<gene>
    <name evidence="4" type="primary">PLEST005312</name>
    <name evidence="4" type="ORF">PLESTB_001369300</name>
</gene>
<evidence type="ECO:0000256" key="3">
    <source>
        <dbReference type="SAM" id="MobiDB-lite"/>
    </source>
</evidence>
<keyword evidence="5" id="KW-1185">Reference proteome</keyword>
<reference evidence="4 5" key="1">
    <citation type="journal article" date="2023" name="Commun. Biol.">
        <title>Reorganization of the ancestral sex-determining regions during the evolution of trioecy in Pleodorina starrii.</title>
        <authorList>
            <person name="Takahashi K."/>
            <person name="Suzuki S."/>
            <person name="Kawai-Toyooka H."/>
            <person name="Yamamoto K."/>
            <person name="Hamaji T."/>
            <person name="Ootsuki R."/>
            <person name="Yamaguchi H."/>
            <person name="Kawachi M."/>
            <person name="Higashiyama T."/>
            <person name="Nozaki H."/>
        </authorList>
    </citation>
    <scope>NUCLEOTIDE SEQUENCE [LARGE SCALE GENOMIC DNA]</scope>
    <source>
        <strain evidence="4 5">NIES-4479</strain>
    </source>
</reference>
<dbReference type="InterPro" id="IPR011043">
    <property type="entry name" value="Gal_Oxase/kelch_b-propeller"/>
</dbReference>
<keyword evidence="1" id="KW-0880">Kelch repeat</keyword>
<dbReference type="PANTHER" id="PTHR46093:SF3">
    <property type="entry name" value="ACYL-COA-BINDING DOMAIN-CONTAINING PROTEIN 4"/>
    <property type="match status" value="1"/>
</dbReference>
<protein>
    <submittedName>
        <fullName evidence="4">Uncharacterized protein</fullName>
    </submittedName>
</protein>
<name>A0A9W6F7C8_9CHLO</name>
<dbReference type="Pfam" id="PF24681">
    <property type="entry name" value="Kelch_KLHDC2_KLHL20_DRC7"/>
    <property type="match status" value="1"/>
</dbReference>
<dbReference type="SUPFAM" id="SSF50965">
    <property type="entry name" value="Galactose oxidase, central domain"/>
    <property type="match status" value="1"/>
</dbReference>
<organism evidence="4 5">
    <name type="scientific">Pleodorina starrii</name>
    <dbReference type="NCBI Taxonomy" id="330485"/>
    <lineage>
        <taxon>Eukaryota</taxon>
        <taxon>Viridiplantae</taxon>
        <taxon>Chlorophyta</taxon>
        <taxon>core chlorophytes</taxon>
        <taxon>Chlorophyceae</taxon>
        <taxon>CS clade</taxon>
        <taxon>Chlamydomonadales</taxon>
        <taxon>Volvocaceae</taxon>
        <taxon>Pleodorina</taxon>
    </lineage>
</organism>
<comment type="caution">
    <text evidence="4">The sequence shown here is derived from an EMBL/GenBank/DDBJ whole genome shotgun (WGS) entry which is preliminary data.</text>
</comment>
<dbReference type="Proteomes" id="UP001165080">
    <property type="component" value="Unassembled WGS sequence"/>
</dbReference>
<dbReference type="InterPro" id="IPR015915">
    <property type="entry name" value="Kelch-typ_b-propeller"/>
</dbReference>
<dbReference type="InterPro" id="IPR006652">
    <property type="entry name" value="Kelch_1"/>
</dbReference>